<feature type="compositionally biased region" description="Polar residues" evidence="1">
    <location>
        <begin position="57"/>
        <end position="66"/>
    </location>
</feature>
<dbReference type="AlphaFoldDB" id="A0A4R5AVT4"/>
<organism evidence="2 3">
    <name type="scientific">Actinomadura darangshiensis</name>
    <dbReference type="NCBI Taxonomy" id="705336"/>
    <lineage>
        <taxon>Bacteria</taxon>
        <taxon>Bacillati</taxon>
        <taxon>Actinomycetota</taxon>
        <taxon>Actinomycetes</taxon>
        <taxon>Streptosporangiales</taxon>
        <taxon>Thermomonosporaceae</taxon>
        <taxon>Actinomadura</taxon>
    </lineage>
</organism>
<comment type="caution">
    <text evidence="2">The sequence shown here is derived from an EMBL/GenBank/DDBJ whole genome shotgun (WGS) entry which is preliminary data.</text>
</comment>
<gene>
    <name evidence="2" type="ORF">E1293_27720</name>
</gene>
<feature type="region of interest" description="Disordered" evidence="1">
    <location>
        <begin position="40"/>
        <end position="66"/>
    </location>
</feature>
<keyword evidence="3" id="KW-1185">Reference proteome</keyword>
<reference evidence="2 3" key="1">
    <citation type="submission" date="2019-03" db="EMBL/GenBank/DDBJ databases">
        <title>Draft genome sequences of novel Actinobacteria.</title>
        <authorList>
            <person name="Sahin N."/>
            <person name="Ay H."/>
            <person name="Saygin H."/>
        </authorList>
    </citation>
    <scope>NUCLEOTIDE SEQUENCE [LARGE SCALE GENOMIC DNA]</scope>
    <source>
        <strain evidence="2 3">DSM 45941</strain>
    </source>
</reference>
<dbReference type="Proteomes" id="UP000295578">
    <property type="component" value="Unassembled WGS sequence"/>
</dbReference>
<proteinExistence type="predicted"/>
<evidence type="ECO:0000313" key="2">
    <source>
        <dbReference type="EMBL" id="TDD75816.1"/>
    </source>
</evidence>
<sequence>MKTTPPGTFEFGHEKAVEKVVRAHGNVAGHMDVNAMMERLGRNGSGPVAMPGAAQPEKNQSFMGKS</sequence>
<name>A0A4R5AVT4_9ACTN</name>
<accession>A0A4R5AVT4</accession>
<evidence type="ECO:0000313" key="3">
    <source>
        <dbReference type="Proteomes" id="UP000295578"/>
    </source>
</evidence>
<dbReference type="RefSeq" id="WP_132200432.1">
    <property type="nucleotide sequence ID" value="NZ_SMKY01000150.1"/>
</dbReference>
<evidence type="ECO:0000256" key="1">
    <source>
        <dbReference type="SAM" id="MobiDB-lite"/>
    </source>
</evidence>
<dbReference type="EMBL" id="SMKY01000150">
    <property type="protein sequence ID" value="TDD75816.1"/>
    <property type="molecule type" value="Genomic_DNA"/>
</dbReference>
<protein>
    <submittedName>
        <fullName evidence="2">Uncharacterized protein</fullName>
    </submittedName>
</protein>